<evidence type="ECO:0000256" key="2">
    <source>
        <dbReference type="ARBA" id="ARBA00007532"/>
    </source>
</evidence>
<evidence type="ECO:0000259" key="11">
    <source>
        <dbReference type="Pfam" id="PF02852"/>
    </source>
</evidence>
<dbReference type="PRINTS" id="PR00368">
    <property type="entry name" value="FADPNR"/>
</dbReference>
<dbReference type="SUPFAM" id="SSF51905">
    <property type="entry name" value="FAD/NAD(P)-binding domain"/>
    <property type="match status" value="1"/>
</dbReference>
<dbReference type="Pfam" id="PF07992">
    <property type="entry name" value="Pyr_redox_2"/>
    <property type="match status" value="1"/>
</dbReference>
<dbReference type="Pfam" id="PF02852">
    <property type="entry name" value="Pyr_redox_dim"/>
    <property type="match status" value="1"/>
</dbReference>
<accession>A0ABS7Q5R7</accession>
<dbReference type="Gene3D" id="3.30.390.30">
    <property type="match status" value="1"/>
</dbReference>
<proteinExistence type="inferred from homology"/>
<dbReference type="Proteomes" id="UP000778578">
    <property type="component" value="Unassembled WGS sequence"/>
</dbReference>
<keyword evidence="3 9" id="KW-0285">Flavoprotein</keyword>
<comment type="cofactor">
    <cofactor evidence="1">
        <name>FAD</name>
        <dbReference type="ChEBI" id="CHEBI:57692"/>
    </cofactor>
</comment>
<feature type="domain" description="Pyridine nucleotide-disulphide oxidoreductase dimerisation" evidence="11">
    <location>
        <begin position="386"/>
        <end position="492"/>
    </location>
</feature>
<dbReference type="PANTHER" id="PTHR22912">
    <property type="entry name" value="DISULFIDE OXIDOREDUCTASE"/>
    <property type="match status" value="1"/>
</dbReference>
<organism evidence="13 14">
    <name type="scientific">Actinacidiphila acidipaludis</name>
    <dbReference type="NCBI Taxonomy" id="2873382"/>
    <lineage>
        <taxon>Bacteria</taxon>
        <taxon>Bacillati</taxon>
        <taxon>Actinomycetota</taxon>
        <taxon>Actinomycetes</taxon>
        <taxon>Kitasatosporales</taxon>
        <taxon>Streptomycetaceae</taxon>
        <taxon>Actinacidiphila</taxon>
    </lineage>
</organism>
<keyword evidence="14" id="KW-1185">Reference proteome</keyword>
<dbReference type="InterPro" id="IPR012999">
    <property type="entry name" value="Pyr_OxRdtase_I_AS"/>
</dbReference>
<protein>
    <submittedName>
        <fullName evidence="13">FAD-dependent oxidoreductase</fullName>
    </submittedName>
</protein>
<evidence type="ECO:0000256" key="5">
    <source>
        <dbReference type="ARBA" id="ARBA00023002"/>
    </source>
</evidence>
<feature type="domain" description="FAD/NAD(P)-binding" evidence="12">
    <location>
        <begin position="26"/>
        <end position="366"/>
    </location>
</feature>
<evidence type="ECO:0000259" key="12">
    <source>
        <dbReference type="Pfam" id="PF07992"/>
    </source>
</evidence>
<sequence length="504" mass="52208">MDVTPDRTASRPPHRTQSPTPVGETDVIVIGGGTGGYSTALRAAALGLDVVLFERDLVGGTCLHRGCIPSKAMLHAAELVDGVAEARDRWGVKATVDGIDWAALTGTRDDIVARNHRGVEAHLARAGVRVVRASARLTGPRTVTAEPAGARTAMTRGPAGAAEDAPAYRARRALVLATGSRPRLLPGLVPDGHRIVTSDDALFAPGLPESVLVLGGGAIGVEYASLHRSMGARVVLVEAADRLLPLEDADVSRHLARALRKRGVEVLTGALLTGAETRDDGVRAVVRTARGEDLDLGVERLLVAVGRTPVTDGLDLAAAGLTTDGRGYVPPADWARLETAVPGVHVVGDLLPPPSPGLAHASFAEGLLVAELLAGGSPRPVDYAAVPRVTYSSPQTAAVGLTERQARDRGADVVVNSMPMTAVAKGMVHGQGGMVKVVAERHGPVLGVHLVGPNVSEMIAEGQLIVGWDAEAADVAQHVHPHPTLSEAVGEDFLTLGGRALHQV</sequence>
<comment type="caution">
    <text evidence="13">The sequence shown here is derived from an EMBL/GenBank/DDBJ whole genome shotgun (WGS) entry which is preliminary data.</text>
</comment>
<dbReference type="InterPro" id="IPR036188">
    <property type="entry name" value="FAD/NAD-bd_sf"/>
</dbReference>
<name>A0ABS7Q5R7_9ACTN</name>
<evidence type="ECO:0000313" key="13">
    <source>
        <dbReference type="EMBL" id="MBY8878497.1"/>
    </source>
</evidence>
<evidence type="ECO:0000256" key="1">
    <source>
        <dbReference type="ARBA" id="ARBA00001974"/>
    </source>
</evidence>
<evidence type="ECO:0000256" key="8">
    <source>
        <dbReference type="ARBA" id="ARBA00023284"/>
    </source>
</evidence>
<dbReference type="InterPro" id="IPR023753">
    <property type="entry name" value="FAD/NAD-binding_dom"/>
</dbReference>
<dbReference type="InterPro" id="IPR004099">
    <property type="entry name" value="Pyr_nucl-diS_OxRdtase_dimer"/>
</dbReference>
<dbReference type="InterPro" id="IPR001100">
    <property type="entry name" value="Pyr_nuc-diS_OxRdtase"/>
</dbReference>
<evidence type="ECO:0000256" key="10">
    <source>
        <dbReference type="SAM" id="MobiDB-lite"/>
    </source>
</evidence>
<dbReference type="InterPro" id="IPR050151">
    <property type="entry name" value="Class-I_Pyr_Nuc-Dis_Oxidored"/>
</dbReference>
<keyword evidence="5 9" id="KW-0560">Oxidoreductase</keyword>
<comment type="similarity">
    <text evidence="2 9">Belongs to the class-I pyridine nucleotide-disulfide oxidoreductase family.</text>
</comment>
<evidence type="ECO:0000256" key="4">
    <source>
        <dbReference type="ARBA" id="ARBA00022827"/>
    </source>
</evidence>
<keyword evidence="7" id="KW-1015">Disulfide bond</keyword>
<dbReference type="EMBL" id="JAINZZ010000011">
    <property type="protein sequence ID" value="MBY8878497.1"/>
    <property type="molecule type" value="Genomic_DNA"/>
</dbReference>
<keyword evidence="6" id="KW-0520">NAD</keyword>
<evidence type="ECO:0000256" key="6">
    <source>
        <dbReference type="ARBA" id="ARBA00023027"/>
    </source>
</evidence>
<evidence type="ECO:0000256" key="9">
    <source>
        <dbReference type="RuleBase" id="RU003691"/>
    </source>
</evidence>
<dbReference type="PANTHER" id="PTHR22912:SF217">
    <property type="entry name" value="DIHYDROLIPOYL DEHYDROGENASE"/>
    <property type="match status" value="1"/>
</dbReference>
<dbReference type="SUPFAM" id="SSF55424">
    <property type="entry name" value="FAD/NAD-linked reductases, dimerisation (C-terminal) domain"/>
    <property type="match status" value="1"/>
</dbReference>
<evidence type="ECO:0000256" key="3">
    <source>
        <dbReference type="ARBA" id="ARBA00022630"/>
    </source>
</evidence>
<gene>
    <name evidence="13" type="ORF">K7862_12750</name>
</gene>
<dbReference type="PIRSF" id="PIRSF000350">
    <property type="entry name" value="Mercury_reductase_MerA"/>
    <property type="match status" value="1"/>
</dbReference>
<feature type="region of interest" description="Disordered" evidence="10">
    <location>
        <begin position="1"/>
        <end position="24"/>
    </location>
</feature>
<evidence type="ECO:0000256" key="7">
    <source>
        <dbReference type="ARBA" id="ARBA00023157"/>
    </source>
</evidence>
<keyword evidence="4 9" id="KW-0274">FAD</keyword>
<reference evidence="13 14" key="1">
    <citation type="submission" date="2021-08" db="EMBL/GenBank/DDBJ databases">
        <title>WGS of actinomycetes from Thailand.</title>
        <authorList>
            <person name="Thawai C."/>
        </authorList>
    </citation>
    <scope>NUCLEOTIDE SEQUENCE [LARGE SCALE GENOMIC DNA]</scope>
    <source>
        <strain evidence="13 14">PLK6-54</strain>
    </source>
</reference>
<evidence type="ECO:0000313" key="14">
    <source>
        <dbReference type="Proteomes" id="UP000778578"/>
    </source>
</evidence>
<dbReference type="PRINTS" id="PR00411">
    <property type="entry name" value="PNDRDTASEI"/>
</dbReference>
<dbReference type="Gene3D" id="3.50.50.60">
    <property type="entry name" value="FAD/NAD(P)-binding domain"/>
    <property type="match status" value="2"/>
</dbReference>
<dbReference type="InterPro" id="IPR016156">
    <property type="entry name" value="FAD/NAD-linked_Rdtase_dimer_sf"/>
</dbReference>
<dbReference type="RefSeq" id="WP_222962625.1">
    <property type="nucleotide sequence ID" value="NZ_JAINZZ010000011.1"/>
</dbReference>
<keyword evidence="8 9" id="KW-0676">Redox-active center</keyword>
<dbReference type="PROSITE" id="PS00076">
    <property type="entry name" value="PYRIDINE_REDOX_1"/>
    <property type="match status" value="1"/>
</dbReference>